<dbReference type="OrthoDB" id="2989828at2"/>
<sequence>MKEKIKEKFIEVYKMDIKPEELLDDSYLFGPDSVYGLDSMDVLVFINELKKEFGLEYSTLDTDSFMTINNIISFIEKQKKSESV</sequence>
<name>A0A248TIB3_9BACI</name>
<organism evidence="2 3">
    <name type="scientific">Cytobacillus kochii</name>
    <dbReference type="NCBI Taxonomy" id="859143"/>
    <lineage>
        <taxon>Bacteria</taxon>
        <taxon>Bacillati</taxon>
        <taxon>Bacillota</taxon>
        <taxon>Bacilli</taxon>
        <taxon>Bacillales</taxon>
        <taxon>Bacillaceae</taxon>
        <taxon>Cytobacillus</taxon>
    </lineage>
</organism>
<dbReference type="KEGG" id="bko:CKF48_11930"/>
<dbReference type="AlphaFoldDB" id="A0A248TIB3"/>
<gene>
    <name evidence="2" type="ORF">CKF48_11930</name>
</gene>
<evidence type="ECO:0000313" key="3">
    <source>
        <dbReference type="Proteomes" id="UP000215137"/>
    </source>
</evidence>
<keyword evidence="3" id="KW-1185">Reference proteome</keyword>
<feature type="domain" description="Carrier" evidence="1">
    <location>
        <begin position="1"/>
        <end position="79"/>
    </location>
</feature>
<accession>A0A248TIB3</accession>
<dbReference type="InterPro" id="IPR009081">
    <property type="entry name" value="PP-bd_ACP"/>
</dbReference>
<evidence type="ECO:0000313" key="2">
    <source>
        <dbReference type="EMBL" id="ASV67954.1"/>
    </source>
</evidence>
<dbReference type="Proteomes" id="UP000215137">
    <property type="component" value="Chromosome"/>
</dbReference>
<dbReference type="GeneID" id="97218212"/>
<dbReference type="InterPro" id="IPR036736">
    <property type="entry name" value="ACP-like_sf"/>
</dbReference>
<dbReference type="EMBL" id="CP022983">
    <property type="protein sequence ID" value="ASV67954.1"/>
    <property type="molecule type" value="Genomic_DNA"/>
</dbReference>
<proteinExistence type="predicted"/>
<dbReference type="Pfam" id="PF00550">
    <property type="entry name" value="PP-binding"/>
    <property type="match status" value="1"/>
</dbReference>
<dbReference type="RefSeq" id="WP_095371523.1">
    <property type="nucleotide sequence ID" value="NZ_CANMJM010000009.1"/>
</dbReference>
<dbReference type="Gene3D" id="1.10.1200.10">
    <property type="entry name" value="ACP-like"/>
    <property type="match status" value="1"/>
</dbReference>
<dbReference type="PROSITE" id="PS50075">
    <property type="entry name" value="CARRIER"/>
    <property type="match status" value="1"/>
</dbReference>
<evidence type="ECO:0000259" key="1">
    <source>
        <dbReference type="PROSITE" id="PS50075"/>
    </source>
</evidence>
<reference evidence="2 3" key="1">
    <citation type="submission" date="2017-08" db="EMBL/GenBank/DDBJ databases">
        <title>Complete Genome Sequence of Bacillus kochii Oregon-R-modENCODE STRAIN BDGP4, isolated from Drosophila melanogaster gut.</title>
        <authorList>
            <person name="Wan K.H."/>
            <person name="Yu C."/>
            <person name="Park S."/>
            <person name="Hammonds A.S."/>
            <person name="Booth B.W."/>
            <person name="Celniker S.E."/>
        </authorList>
    </citation>
    <scope>NUCLEOTIDE SEQUENCE [LARGE SCALE GENOMIC DNA]</scope>
    <source>
        <strain evidence="2 3">BDGP4</strain>
    </source>
</reference>
<dbReference type="SUPFAM" id="SSF47336">
    <property type="entry name" value="ACP-like"/>
    <property type="match status" value="1"/>
</dbReference>
<protein>
    <submittedName>
        <fullName evidence="2">Acyl carrier protein</fullName>
    </submittedName>
</protein>